<accession>A0A941BRA3</accession>
<organism evidence="2 3">
    <name type="scientific">Ideonella aquatica</name>
    <dbReference type="NCBI Taxonomy" id="2824119"/>
    <lineage>
        <taxon>Bacteria</taxon>
        <taxon>Pseudomonadati</taxon>
        <taxon>Pseudomonadota</taxon>
        <taxon>Betaproteobacteria</taxon>
        <taxon>Burkholderiales</taxon>
        <taxon>Sphaerotilaceae</taxon>
        <taxon>Ideonella</taxon>
    </lineage>
</organism>
<dbReference type="EMBL" id="JAGQDE010000012">
    <property type="protein sequence ID" value="MBQ0960135.1"/>
    <property type="molecule type" value="Genomic_DNA"/>
</dbReference>
<evidence type="ECO:0000313" key="2">
    <source>
        <dbReference type="EMBL" id="MBQ0960135.1"/>
    </source>
</evidence>
<gene>
    <name evidence="2" type="ORF">KAK06_14365</name>
</gene>
<dbReference type="RefSeq" id="WP_210802808.1">
    <property type="nucleotide sequence ID" value="NZ_JAGQDE010000012.1"/>
</dbReference>
<name>A0A941BRA3_9BURK</name>
<dbReference type="AlphaFoldDB" id="A0A941BRA3"/>
<feature type="region of interest" description="Disordered" evidence="1">
    <location>
        <begin position="71"/>
        <end position="98"/>
    </location>
</feature>
<evidence type="ECO:0000313" key="3">
    <source>
        <dbReference type="Proteomes" id="UP000678374"/>
    </source>
</evidence>
<keyword evidence="3" id="KW-1185">Reference proteome</keyword>
<sequence>MKPPTDRVRRAGAVALGLAGAALAAVLHAAWLQHQAPSREARTRALVQALQLTDPAWFTEARATRHFSQADGHTAFQDGPGLPDHFPSAVWLPPPGAR</sequence>
<dbReference type="Proteomes" id="UP000678374">
    <property type="component" value="Unassembled WGS sequence"/>
</dbReference>
<reference evidence="2" key="1">
    <citation type="submission" date="2021-04" db="EMBL/GenBank/DDBJ databases">
        <title>The genome sequence of Ideonella sp. 4Y11.</title>
        <authorList>
            <person name="Liu Y."/>
        </authorList>
    </citation>
    <scope>NUCLEOTIDE SEQUENCE</scope>
    <source>
        <strain evidence="2">4Y11</strain>
    </source>
</reference>
<evidence type="ECO:0000256" key="1">
    <source>
        <dbReference type="SAM" id="MobiDB-lite"/>
    </source>
</evidence>
<protein>
    <submittedName>
        <fullName evidence="2">Uncharacterized protein</fullName>
    </submittedName>
</protein>
<proteinExistence type="predicted"/>
<comment type="caution">
    <text evidence="2">The sequence shown here is derived from an EMBL/GenBank/DDBJ whole genome shotgun (WGS) entry which is preliminary data.</text>
</comment>